<evidence type="ECO:0000313" key="2">
    <source>
        <dbReference type="Proteomes" id="UP001145742"/>
    </source>
</evidence>
<evidence type="ECO:0000313" key="1">
    <source>
        <dbReference type="EMBL" id="KAJ7407282.1"/>
    </source>
</evidence>
<sequence length="91" mass="10708">MDQLLSREALGPGWGIKQACADVSTEPVNMRFMWDEWRLGNKLLQKRHTETNDWYAFREAILDKDRLIILQTVSLGMVSECPKWFDLKRIP</sequence>
<keyword evidence="2" id="KW-1185">Reference proteome</keyword>
<reference evidence="1" key="1">
    <citation type="submission" date="2019-10" db="EMBL/GenBank/DDBJ databases">
        <authorList>
            <person name="Soares A.E.R."/>
            <person name="Aleixo A."/>
            <person name="Schneider P."/>
            <person name="Miyaki C.Y."/>
            <person name="Schneider M.P."/>
            <person name="Mello C."/>
            <person name="Vasconcelos A.T.R."/>
        </authorList>
    </citation>
    <scope>NUCLEOTIDE SEQUENCE</scope>
    <source>
        <tissue evidence="1">Muscle</tissue>
    </source>
</reference>
<dbReference type="Proteomes" id="UP001145742">
    <property type="component" value="Unassembled WGS sequence"/>
</dbReference>
<gene>
    <name evidence="1" type="ORF">WISP_127644</name>
</gene>
<protein>
    <submittedName>
        <fullName evidence="1">Uncharacterized protein</fullName>
    </submittedName>
</protein>
<comment type="caution">
    <text evidence="1">The sequence shown here is derived from an EMBL/GenBank/DDBJ whole genome shotgun (WGS) entry which is preliminary data.</text>
</comment>
<name>A0ABQ9CWC4_9PASS</name>
<proteinExistence type="predicted"/>
<organism evidence="1 2">
    <name type="scientific">Willisornis vidua</name>
    <name type="common">Xingu scale-backed antbird</name>
    <dbReference type="NCBI Taxonomy" id="1566151"/>
    <lineage>
        <taxon>Eukaryota</taxon>
        <taxon>Metazoa</taxon>
        <taxon>Chordata</taxon>
        <taxon>Craniata</taxon>
        <taxon>Vertebrata</taxon>
        <taxon>Euteleostomi</taxon>
        <taxon>Archelosauria</taxon>
        <taxon>Archosauria</taxon>
        <taxon>Dinosauria</taxon>
        <taxon>Saurischia</taxon>
        <taxon>Theropoda</taxon>
        <taxon>Coelurosauria</taxon>
        <taxon>Aves</taxon>
        <taxon>Neognathae</taxon>
        <taxon>Neoaves</taxon>
        <taxon>Telluraves</taxon>
        <taxon>Australaves</taxon>
        <taxon>Passeriformes</taxon>
        <taxon>Thamnophilidae</taxon>
        <taxon>Willisornis</taxon>
    </lineage>
</organism>
<dbReference type="EMBL" id="WHWB01034614">
    <property type="protein sequence ID" value="KAJ7407282.1"/>
    <property type="molecule type" value="Genomic_DNA"/>
</dbReference>
<accession>A0ABQ9CWC4</accession>